<accession>A0A6S6TK57</accession>
<dbReference type="InterPro" id="IPR011545">
    <property type="entry name" value="DEAD/DEAH_box_helicase_dom"/>
</dbReference>
<keyword evidence="1" id="KW-0547">Nucleotide-binding</keyword>
<gene>
    <name evidence="10" type="ORF">HELGO_WM9480</name>
</gene>
<evidence type="ECO:0000259" key="9">
    <source>
        <dbReference type="PROSITE" id="PS51194"/>
    </source>
</evidence>
<keyword evidence="3 10" id="KW-0378">Hydrolase</keyword>
<proteinExistence type="predicted"/>
<dbReference type="Gene3D" id="3.40.50.300">
    <property type="entry name" value="P-loop containing nucleotide triphosphate hydrolases"/>
    <property type="match status" value="2"/>
</dbReference>
<feature type="domain" description="Helicase ATP-binding" evidence="8">
    <location>
        <begin position="225"/>
        <end position="376"/>
    </location>
</feature>
<dbReference type="SUPFAM" id="SSF52540">
    <property type="entry name" value="P-loop containing nucleoside triphosphate hydrolases"/>
    <property type="match status" value="1"/>
</dbReference>
<dbReference type="SMART" id="SM00487">
    <property type="entry name" value="DEXDc"/>
    <property type="match status" value="1"/>
</dbReference>
<dbReference type="InterPro" id="IPR047112">
    <property type="entry name" value="RecG/Mfd"/>
</dbReference>
<name>A0A6S6TK57_9BACT</name>
<reference evidence="10" key="1">
    <citation type="submission" date="2020-01" db="EMBL/GenBank/DDBJ databases">
        <authorList>
            <person name="Meier V. D."/>
            <person name="Meier V D."/>
        </authorList>
    </citation>
    <scope>NUCLEOTIDE SEQUENCE</scope>
    <source>
        <strain evidence="10">HLG_WM_MAG_12</strain>
    </source>
</reference>
<dbReference type="InterPro" id="IPR027417">
    <property type="entry name" value="P-loop_NTPase"/>
</dbReference>
<evidence type="ECO:0000256" key="5">
    <source>
        <dbReference type="ARBA" id="ARBA00022840"/>
    </source>
</evidence>
<organism evidence="10">
    <name type="scientific">uncultured Campylobacterales bacterium</name>
    <dbReference type="NCBI Taxonomy" id="352960"/>
    <lineage>
        <taxon>Bacteria</taxon>
        <taxon>Pseudomonadati</taxon>
        <taxon>Campylobacterota</taxon>
        <taxon>Epsilonproteobacteria</taxon>
        <taxon>Campylobacterales</taxon>
        <taxon>environmental samples</taxon>
    </lineage>
</organism>
<dbReference type="PROSITE" id="PS51194">
    <property type="entry name" value="HELICASE_CTER"/>
    <property type="match status" value="1"/>
</dbReference>
<dbReference type="GO" id="GO:0005524">
    <property type="term" value="F:ATP binding"/>
    <property type="evidence" value="ECO:0007669"/>
    <property type="project" value="UniProtKB-KW"/>
</dbReference>
<dbReference type="PANTHER" id="PTHR47964:SF1">
    <property type="entry name" value="ATP-DEPENDENT DNA HELICASE HOMOLOG RECG, CHLOROPLASTIC"/>
    <property type="match status" value="1"/>
</dbReference>
<dbReference type="GO" id="GO:0003677">
    <property type="term" value="F:DNA binding"/>
    <property type="evidence" value="ECO:0007669"/>
    <property type="project" value="UniProtKB-KW"/>
</dbReference>
<dbReference type="NCBIfam" id="NF008169">
    <property type="entry name" value="PRK10917.2-3"/>
    <property type="match status" value="1"/>
</dbReference>
<keyword evidence="5" id="KW-0067">ATP-binding</keyword>
<evidence type="ECO:0000256" key="6">
    <source>
        <dbReference type="ARBA" id="ARBA00023125"/>
    </source>
</evidence>
<dbReference type="EMBL" id="CACVAW010000068">
    <property type="protein sequence ID" value="CAA6816022.1"/>
    <property type="molecule type" value="Genomic_DNA"/>
</dbReference>
<protein>
    <submittedName>
        <fullName evidence="10">ATP-dependent DNA helicase RecG (EC)</fullName>
        <ecNumber evidence="10">3.6.1.-</ecNumber>
    </submittedName>
</protein>
<dbReference type="GO" id="GO:0003678">
    <property type="term" value="F:DNA helicase activity"/>
    <property type="evidence" value="ECO:0007669"/>
    <property type="project" value="TreeGrafter"/>
</dbReference>
<keyword evidence="7" id="KW-0234">DNA repair</keyword>
<evidence type="ECO:0000259" key="8">
    <source>
        <dbReference type="PROSITE" id="PS51192"/>
    </source>
</evidence>
<evidence type="ECO:0000313" key="10">
    <source>
        <dbReference type="EMBL" id="CAA6816022.1"/>
    </source>
</evidence>
<keyword evidence="6" id="KW-0238">DNA-binding</keyword>
<dbReference type="PROSITE" id="PS51192">
    <property type="entry name" value="HELICASE_ATP_BIND_1"/>
    <property type="match status" value="1"/>
</dbReference>
<evidence type="ECO:0000256" key="1">
    <source>
        <dbReference type="ARBA" id="ARBA00022741"/>
    </source>
</evidence>
<evidence type="ECO:0000256" key="2">
    <source>
        <dbReference type="ARBA" id="ARBA00022763"/>
    </source>
</evidence>
<dbReference type="GO" id="GO:0006281">
    <property type="term" value="P:DNA repair"/>
    <property type="evidence" value="ECO:0007669"/>
    <property type="project" value="UniProtKB-KW"/>
</dbReference>
<dbReference type="InterPro" id="IPR014001">
    <property type="entry name" value="Helicase_ATP-bd"/>
</dbReference>
<keyword evidence="4 10" id="KW-0347">Helicase</keyword>
<dbReference type="GO" id="GO:0016787">
    <property type="term" value="F:hydrolase activity"/>
    <property type="evidence" value="ECO:0007669"/>
    <property type="project" value="UniProtKB-KW"/>
</dbReference>
<dbReference type="PANTHER" id="PTHR47964">
    <property type="entry name" value="ATP-DEPENDENT DNA HELICASE HOMOLOG RECG, CHLOROPLASTIC"/>
    <property type="match status" value="1"/>
</dbReference>
<keyword evidence="2" id="KW-0227">DNA damage</keyword>
<dbReference type="EC" id="3.6.1.-" evidence="10"/>
<dbReference type="Pfam" id="PF00271">
    <property type="entry name" value="Helicase_C"/>
    <property type="match status" value="1"/>
</dbReference>
<feature type="domain" description="Helicase C-terminal" evidence="9">
    <location>
        <begin position="394"/>
        <end position="550"/>
    </location>
</feature>
<dbReference type="Pfam" id="PF00270">
    <property type="entry name" value="DEAD"/>
    <property type="match status" value="1"/>
</dbReference>
<sequence>MVLDKEVLYLLGLLLNTPTKYEDNFLYTKITLDKINCFEAVVKNIKVSPKYLKVSMYAKNVDKNIEAIIFHPRKYHFEIFAINSTLYLKAEVKYKYGAFNIVNPKIITQINKIVPTYSKSKTVPISKDELGKLKLDKKKLELMYQIHHPDAKLANFFNENKTFPDEYIKALKYFEAYLYLYKLSFKKSEFEATKSLDGSYEKFVKNLPFTLTNDQLTAIKDIQDDFVSGIAAKRIIIGDVGCGKTMVIFASVMMALPSRSVLMVPTTVLAKQIYNEAIKHLGKFAKIALVTNENKKSDLSEFDFIVGTHALLYRDIPESHLIMIDEQHRFGTNQRKQIKNLFNVGKKRIHSLQFSATPIPRSLALMNSDLIDHTFIEELPFPKDIDTLLIGKKDFKDLLTHIKQEIEQKHQIIIIYPLVEDSEMIDYQSIESAKDYWLKSFDKVYVTHGKDKDKEKVLEEFSDSGNILIATTLVEVGISLPNLSIIVIVGAERLGLASLHQLRGRVSRNGLKGYCYLYSNDEKNKRLKEFSKTSNGFEIATMDLKYRNSGDIMSGYTQSGASFKWIDLSSDMDIIQEVKKAL</sequence>
<dbReference type="InterPro" id="IPR001650">
    <property type="entry name" value="Helicase_C-like"/>
</dbReference>
<dbReference type="SMART" id="SM00490">
    <property type="entry name" value="HELICc"/>
    <property type="match status" value="1"/>
</dbReference>
<dbReference type="AlphaFoldDB" id="A0A6S6TK57"/>
<evidence type="ECO:0000256" key="7">
    <source>
        <dbReference type="ARBA" id="ARBA00023204"/>
    </source>
</evidence>
<evidence type="ECO:0000256" key="4">
    <source>
        <dbReference type="ARBA" id="ARBA00022806"/>
    </source>
</evidence>
<evidence type="ECO:0000256" key="3">
    <source>
        <dbReference type="ARBA" id="ARBA00022801"/>
    </source>
</evidence>